<evidence type="ECO:0000313" key="2">
    <source>
        <dbReference type="EMBL" id="SYZ34656.1"/>
    </source>
</evidence>
<protein>
    <submittedName>
        <fullName evidence="2">Uncharacterized protein</fullName>
    </submittedName>
</protein>
<dbReference type="Proteomes" id="UP000263928">
    <property type="component" value="Unassembled WGS sequence"/>
</dbReference>
<accession>A0A383SBP8</accession>
<name>A0A383SBP8_9ACTN</name>
<keyword evidence="3" id="KW-1185">Reference proteome</keyword>
<sequence>MTARSWVEVGSVLRCTMRFTNLSREELGALIWLLTPENLVPASEKQKDPRAIGFLRMGMGKPFGLGVVETRIAKNGLRAVKNEELASDYVNLNGCLGSVTSPAEIAEFSLPNGNNLPKTPWVKALQRAAFGYSDGTEVRYMTLDENKENNKSDSKTGKPKDKRGLSPVDLAANTPTPIIIPRPNKQRRRHNSH</sequence>
<dbReference type="AlphaFoldDB" id="A0A383SBP8"/>
<evidence type="ECO:0000256" key="1">
    <source>
        <dbReference type="SAM" id="MobiDB-lite"/>
    </source>
</evidence>
<organism evidence="2 3">
    <name type="scientific">Propionibacterium australiense</name>
    <dbReference type="NCBI Taxonomy" id="119981"/>
    <lineage>
        <taxon>Bacteria</taxon>
        <taxon>Bacillati</taxon>
        <taxon>Actinomycetota</taxon>
        <taxon>Actinomycetes</taxon>
        <taxon>Propionibacteriales</taxon>
        <taxon>Propionibacteriaceae</taxon>
        <taxon>Propionibacterium</taxon>
    </lineage>
</organism>
<evidence type="ECO:0000313" key="3">
    <source>
        <dbReference type="Proteomes" id="UP000263928"/>
    </source>
</evidence>
<feature type="compositionally biased region" description="Basic residues" evidence="1">
    <location>
        <begin position="184"/>
        <end position="193"/>
    </location>
</feature>
<feature type="compositionally biased region" description="Basic and acidic residues" evidence="1">
    <location>
        <begin position="142"/>
        <end position="164"/>
    </location>
</feature>
<feature type="region of interest" description="Disordered" evidence="1">
    <location>
        <begin position="142"/>
        <end position="193"/>
    </location>
</feature>
<reference evidence="3" key="1">
    <citation type="submission" date="2018-08" db="EMBL/GenBank/DDBJ databases">
        <authorList>
            <person name="Hornung B."/>
        </authorList>
    </citation>
    <scope>NUCLEOTIDE SEQUENCE [LARGE SCALE GENOMIC DNA]</scope>
</reference>
<proteinExistence type="predicted"/>
<gene>
    <name evidence="2" type="ORF">PROPAUS_2695</name>
</gene>
<dbReference type="EMBL" id="UNQJ01000039">
    <property type="protein sequence ID" value="SYZ34656.1"/>
    <property type="molecule type" value="Genomic_DNA"/>
</dbReference>